<dbReference type="EMBL" id="MH590388">
    <property type="protein sequence ID" value="QAQ77120.1"/>
    <property type="molecule type" value="Genomic_DNA"/>
</dbReference>
<evidence type="ECO:0000313" key="16">
    <source>
        <dbReference type="EMBL" id="QAO97740.1"/>
    </source>
</evidence>
<dbReference type="EMBL" id="MH590567">
    <property type="protein sequence ID" value="QAO97740.1"/>
    <property type="molecule type" value="Genomic_DNA"/>
</dbReference>
<evidence type="ECO:0000313" key="19">
    <source>
        <dbReference type="EMBL" id="QAQ91970.1"/>
    </source>
</evidence>
<dbReference type="GO" id="GO:0019028">
    <property type="term" value="C:viral capsid"/>
    <property type="evidence" value="ECO:0007669"/>
    <property type="project" value="UniProtKB-KW"/>
</dbReference>
<dbReference type="EMBL" id="MH590563">
    <property type="protein sequence ID" value="QAO43990.1"/>
    <property type="molecule type" value="Genomic_DNA"/>
</dbReference>
<dbReference type="EMBL" id="MH590537">
    <property type="protein sequence ID" value="QAL21251.1"/>
    <property type="molecule type" value="Genomic_DNA"/>
</dbReference>
<accession>A0A075FD02</accession>
<dbReference type="HAMAP" id="MF_04018">
    <property type="entry name" value="HSV_TRX1"/>
    <property type="match status" value="1"/>
</dbReference>
<dbReference type="EMBL" id="MH590530">
    <property type="protein sequence ID" value="QAK42195.1"/>
    <property type="molecule type" value="Genomic_DNA"/>
</dbReference>
<dbReference type="EMBL" id="MH590440">
    <property type="protein sequence ID" value="QAD22880.1"/>
    <property type="molecule type" value="Genomic_DNA"/>
</dbReference>
<organism evidence="4">
    <name type="scientific">Epstein-Barr virus (strain GD1)</name>
    <name type="common">HHV-4</name>
    <name type="synonym">Human gammaherpesvirus 4</name>
    <dbReference type="NCBI Taxonomy" id="10376"/>
    <lineage>
        <taxon>Viruses</taxon>
        <taxon>Duplodnaviria</taxon>
        <taxon>Heunggongvirae</taxon>
        <taxon>Peploviricota</taxon>
        <taxon>Herviviricetes</taxon>
        <taxon>Herpesvirales</taxon>
        <taxon>Orthoherpesviridae</taxon>
        <taxon>Gammaherpesvirinae</taxon>
        <taxon>Lymphocryptovirus</taxon>
        <taxon>Lymphocryptovirus humangamma4</taxon>
    </lineage>
</organism>
<dbReference type="EMBL" id="KF992569">
    <property type="protein sequence ID" value="AIE88821.1"/>
    <property type="molecule type" value="Genomic_DNA"/>
</dbReference>
<reference evidence="4" key="1">
    <citation type="journal article" date="2014" name="J. Virol.">
        <title>Genomic diversity of epstein-barr virus genomes isolated from primary nasopharyngeal carcinoma biopsy samples.</title>
        <authorList>
            <person name="Kwok H."/>
            <person name="Wu C.W."/>
            <person name="Palser A.L."/>
            <person name="Kellam P."/>
            <person name="Sham P.C."/>
            <person name="Kwong D.L."/>
            <person name="Chiang A.K."/>
        </authorList>
    </citation>
    <scope>NUCLEOTIDE SEQUENCE</scope>
    <source>
        <strain evidence="4">HKNPC7</strain>
    </source>
</reference>
<evidence type="ECO:0000313" key="12">
    <source>
        <dbReference type="EMBL" id="QAK42195.1"/>
    </source>
</evidence>
<proteinExistence type="inferred from homology"/>
<evidence type="ECO:0000313" key="13">
    <source>
        <dbReference type="EMBL" id="QAL21251.1"/>
    </source>
</evidence>
<protein>
    <submittedName>
        <fullName evidence="4">Capsid triplex subunit 1</fullName>
    </submittedName>
</protein>
<dbReference type="Pfam" id="PF03327">
    <property type="entry name" value="Herpes_VP19C"/>
    <property type="match status" value="1"/>
</dbReference>
<keyword evidence="2" id="KW-1048">Host nucleus</keyword>
<dbReference type="EMBL" id="MH590518">
    <property type="protein sequence ID" value="QAJ14373.1"/>
    <property type="molecule type" value="Genomic_DNA"/>
</dbReference>
<dbReference type="EMBL" id="MH590411">
    <property type="protein sequence ID" value="QAC09551.1"/>
    <property type="molecule type" value="Genomic_DNA"/>
</dbReference>
<evidence type="ECO:0000313" key="6">
    <source>
        <dbReference type="EMBL" id="QAD22880.1"/>
    </source>
</evidence>
<dbReference type="EMBL" id="MH590397">
    <property type="protein sequence ID" value="QAQ91970.1"/>
    <property type="molecule type" value="Genomic_DNA"/>
</dbReference>
<dbReference type="EMBL" id="MH590558">
    <property type="protein sequence ID" value="QAN78340.1"/>
    <property type="molecule type" value="Genomic_DNA"/>
</dbReference>
<name>A0A075FD02_EBVG</name>
<dbReference type="EMBL" id="MH590572">
    <property type="protein sequence ID" value="QAP66446.1"/>
    <property type="molecule type" value="Genomic_DNA"/>
</dbReference>
<organismHost>
    <name type="scientific">Homo sapiens</name>
    <name type="common">Human</name>
    <dbReference type="NCBI Taxonomy" id="9606"/>
</organismHost>
<evidence type="ECO:0000256" key="1">
    <source>
        <dbReference type="ARBA" id="ARBA00022561"/>
    </source>
</evidence>
<gene>
    <name evidence="4" type="primary">BORF1</name>
</gene>
<dbReference type="EMBL" id="MH590477">
    <property type="protein sequence ID" value="QAF51324.1"/>
    <property type="molecule type" value="Genomic_DNA"/>
</dbReference>
<dbReference type="EMBL" id="MH590451">
    <property type="protein sequence ID" value="QAD80962.1"/>
    <property type="molecule type" value="Genomic_DNA"/>
</dbReference>
<evidence type="ECO:0000313" key="14">
    <source>
        <dbReference type="EMBL" id="QAN78340.1"/>
    </source>
</evidence>
<dbReference type="InterPro" id="IPR004999">
    <property type="entry name" value="Herpes_1"/>
</dbReference>
<dbReference type="EMBL" id="MH590501">
    <property type="protein sequence ID" value="QAH49955.1"/>
    <property type="molecule type" value="Genomic_DNA"/>
</dbReference>
<keyword evidence="1" id="KW-0167">Capsid protein</keyword>
<evidence type="ECO:0000313" key="15">
    <source>
        <dbReference type="EMBL" id="QAO43990.1"/>
    </source>
</evidence>
<evidence type="ECO:0000313" key="11">
    <source>
        <dbReference type="EMBL" id="QAJ14373.1"/>
    </source>
</evidence>
<reference evidence="5" key="2">
    <citation type="journal article" date="2018" name="Int. J. Cancer">
        <title>High risk Epstein-Barr virus variants characterized by distinct polymorphisms in the EBER locus are strongly associated with nasopharyngeal carcinoma.</title>
        <authorList>
            <person name="Hui K.F."/>
            <person name="Chan T.F."/>
            <person name="Yang W."/>
            <person name="Shen J.J."/>
            <person name="Lam K.P."/>
            <person name="Kwok H."/>
            <person name="Sham P.C."/>
            <person name="Tsao S.W."/>
            <person name="Kwong D.L."/>
            <person name="Lung M.L."/>
            <person name="Chiang A.K."/>
        </authorList>
    </citation>
    <scope>NUCLEOTIDE SEQUENCE</scope>
    <source>
        <strain evidence="9">HKHD108</strain>
        <strain evidence="10">HKHD132</strain>
        <strain evidence="18">HKHD19</strain>
        <strain evidence="19">HKHD28</strain>
        <strain evidence="5">HKHD42</strain>
        <strain evidence="6">HKHD71</strain>
        <strain evidence="7">HKHD82</strain>
        <strain evidence="8">HKHD86</strain>
        <strain evidence="12">HKNPC19</strain>
        <strain evidence="13">HKNPC26</strain>
        <strain evidence="14">HKNPC47</strain>
        <strain evidence="15">HKNPC52</strain>
        <strain evidence="16">HKNPC56</strain>
        <strain evidence="17">HKNPC61</strain>
        <strain evidence="11">HKNPC7</strain>
    </source>
</reference>
<dbReference type="GO" id="GO:0003677">
    <property type="term" value="F:DNA binding"/>
    <property type="evidence" value="ECO:0007669"/>
    <property type="project" value="InterPro"/>
</dbReference>
<evidence type="ECO:0000256" key="2">
    <source>
        <dbReference type="ARBA" id="ARBA00022562"/>
    </source>
</evidence>
<evidence type="ECO:0000256" key="3">
    <source>
        <dbReference type="ARBA" id="ARBA00022844"/>
    </source>
</evidence>
<dbReference type="GO" id="GO:0019069">
    <property type="term" value="P:viral capsid assembly"/>
    <property type="evidence" value="ECO:0007669"/>
    <property type="project" value="InterPro"/>
</dbReference>
<evidence type="ECO:0000313" key="9">
    <source>
        <dbReference type="EMBL" id="QAF51324.1"/>
    </source>
</evidence>
<evidence type="ECO:0000313" key="4">
    <source>
        <dbReference type="EMBL" id="AIE88821.1"/>
    </source>
</evidence>
<evidence type="ECO:0000313" key="5">
    <source>
        <dbReference type="EMBL" id="QAC09551.1"/>
    </source>
</evidence>
<dbReference type="EMBL" id="MH590455">
    <property type="protein sequence ID" value="QAE04150.1"/>
    <property type="molecule type" value="Genomic_DNA"/>
</dbReference>
<keyword evidence="3" id="KW-0946">Virion</keyword>
<evidence type="ECO:0000313" key="8">
    <source>
        <dbReference type="EMBL" id="QAE04150.1"/>
    </source>
</evidence>
<evidence type="ECO:0000313" key="10">
    <source>
        <dbReference type="EMBL" id="QAH49955.1"/>
    </source>
</evidence>
<evidence type="ECO:0000313" key="18">
    <source>
        <dbReference type="EMBL" id="QAQ77120.1"/>
    </source>
</evidence>
<sequence length="364" mass="39084">MKVQGSVDRRRLQRRIAGLLPPPARRLNISRGSEFARDVRGLVEEHAQASSLSAAAVWRAGLLAPGEVAVAGGGSGGGSFSWSGWRPPVFGDFLIHASSFNNAEATGTPLFQFKQSDPFSGVDAVFTPLSLFILMNHGRGVAARVEAGGGLTRMANLLYDSPATLADLVPDFGRLVADRRFHNFITPVGPLVENIKSTYLNKITTVVHGPVVSKAIPRSTVKVTVPQEAFVDLDAWLSGGAGGGGGGCFVGGLGLQPCPADARLYVALTYEEAGPRLTFFQSSRGHCQIMNILRIYYSPSIMHRYAVVQPLHIEELTFGAVACLGTFSATDGWRRSAFIYRGSSLPVVEIDSFYSNVSDWEVIL</sequence>
<evidence type="ECO:0000313" key="17">
    <source>
        <dbReference type="EMBL" id="QAP66446.1"/>
    </source>
</evidence>
<evidence type="ECO:0000313" key="7">
    <source>
        <dbReference type="EMBL" id="QAD80962.1"/>
    </source>
</evidence>